<dbReference type="AlphaFoldDB" id="A0AAV8YKJ6"/>
<keyword evidence="5" id="KW-1185">Reference proteome</keyword>
<feature type="region of interest" description="Disordered" evidence="2">
    <location>
        <begin position="615"/>
        <end position="636"/>
    </location>
</feature>
<gene>
    <name evidence="4" type="ORF">NQ314_007701</name>
</gene>
<feature type="region of interest" description="Disordered" evidence="2">
    <location>
        <begin position="680"/>
        <end position="755"/>
    </location>
</feature>
<dbReference type="GO" id="GO:0051306">
    <property type="term" value="P:mitotic sister chromatid separation"/>
    <property type="evidence" value="ECO:0007669"/>
    <property type="project" value="TreeGrafter"/>
</dbReference>
<feature type="coiled-coil region" evidence="1">
    <location>
        <begin position="104"/>
        <end position="131"/>
    </location>
</feature>
<keyword evidence="1" id="KW-0175">Coiled coil</keyword>
<dbReference type="GO" id="GO:0005634">
    <property type="term" value="C:nucleus"/>
    <property type="evidence" value="ECO:0007669"/>
    <property type="project" value="TreeGrafter"/>
</dbReference>
<organism evidence="4 5">
    <name type="scientific">Rhamnusium bicolor</name>
    <dbReference type="NCBI Taxonomy" id="1586634"/>
    <lineage>
        <taxon>Eukaryota</taxon>
        <taxon>Metazoa</taxon>
        <taxon>Ecdysozoa</taxon>
        <taxon>Arthropoda</taxon>
        <taxon>Hexapoda</taxon>
        <taxon>Insecta</taxon>
        <taxon>Pterygota</taxon>
        <taxon>Neoptera</taxon>
        <taxon>Endopterygota</taxon>
        <taxon>Coleoptera</taxon>
        <taxon>Polyphaga</taxon>
        <taxon>Cucujiformia</taxon>
        <taxon>Chrysomeloidea</taxon>
        <taxon>Cerambycidae</taxon>
        <taxon>Lepturinae</taxon>
        <taxon>Rhagiini</taxon>
        <taxon>Rhamnusium</taxon>
    </lineage>
</organism>
<feature type="region of interest" description="Disordered" evidence="2">
    <location>
        <begin position="803"/>
        <end position="828"/>
    </location>
</feature>
<dbReference type="InterPro" id="IPR031739">
    <property type="entry name" value="Ncaph2"/>
</dbReference>
<dbReference type="Pfam" id="PF16858">
    <property type="entry name" value="CNDH2_C"/>
    <property type="match status" value="1"/>
</dbReference>
<feature type="domain" description="Condensin-2 complex subunit H2 C-terminal" evidence="3">
    <location>
        <begin position="830"/>
        <end position="932"/>
    </location>
</feature>
<dbReference type="PANTHER" id="PTHR14324">
    <property type="entry name" value="CONDENSIN-2 COMPLEX SUBUNIT H2"/>
    <property type="match status" value="1"/>
</dbReference>
<dbReference type="GO" id="GO:0010032">
    <property type="term" value="P:meiotic chromosome condensation"/>
    <property type="evidence" value="ECO:0007669"/>
    <property type="project" value="TreeGrafter"/>
</dbReference>
<sequence>MEEDDCDYGTPIGKVIKHINALCKKPQVDDQLSEALDLFNEKLEDQEKYLINGIFKTNFTEAALFIQSSTELYGKKIDVLWDQLLEFHTRLIKYECEHQKEKGLSLNKEVIEKLEERRNRYKRRKKFKLILQASEAQKIDILIFDKEKENKTVATNDEDEADERRRWRNLECKSREMRKIPNIVYKQMTQQYMLKNYHVLKCQDFEIWDPEDGEFNTRYSRIPGWHHTEHTFEYNDKGLLPDKNNIIARLRLTAYGRIRFLASRGIPFNTPFEEYKEEYMCYRLKFFEEEAKRWQNMPLDTLEDLRKQLQYLVQKEREENGEAATGYETDKLGRYGVKCISQQSLSDKIEILDNSDEDSLFELSFSCDKNFMKSDLFIRLEKLSSELINTKLRQDSGFYDFNSDSDNDCDVTLSDITLEPSNKDGGDAATTIDRDNTNINKETKDDTIVEKENDTYKDPVEGDRDNTNVNKEAKDDTIMEKEDNTYTDPVEGDSTHVINQQGKDDTVADKESICKDAVDENKMNEHNYADTSKTCVVNDTDENHDNFETRSFISDHDYCFTSPPTLDPIENNSENNNLQSGIKSSLNKTVEETFTKPFCNAVRIVPKIIKIVQRKEKKQAIKETNDGESPPKRRKLTQKQFDKLVQSKIKPVKQMKFEKFFSMNYQPQLGEENLDGDFLPHENHAEANLPDGNLIDDNYVNENHTDDNQSVHSEHSDIRSIHSDHDYCQPAAENSHNDSGFLEASNSQSSTEGETLGEIAQKDQQENNCGEKQVSQSIAGEDSVISLEDEYERLLALLNESKQTKDKKETVNDGRCSPTERELQEKELEKSRARVEEWRNTINPILRNLKECDFDIHEYGSKIMEGMEINGSKLFSDMVQGKSSAEVVRYFISSLQLANTCNIEICGAKQGQLSNDTYKVKLLTKDRYHEHLNEYLAPSEETLREKLDRVRKMTANKCKVIINSIAQEHNNSNVGCSQEKYNNTEITHQQRLLSKGKSIIKKQSNSNRSQEPYILNADISMPSTSRHVHWSDSPTCRYSSYARPDINTPSTSFQRFSPSPDVLETRLSHDIHDPSTSFDGVSPNKRRRESTEESFVERLVSVQEMNPDVQLQSTPNTLLPSKQMRTSLSLKRSLLFE</sequence>
<accession>A0AAV8YKJ6</accession>
<reference evidence="4" key="1">
    <citation type="journal article" date="2023" name="Insect Mol. Biol.">
        <title>Genome sequencing provides insights into the evolution of gene families encoding plant cell wall-degrading enzymes in longhorned beetles.</title>
        <authorList>
            <person name="Shin N.R."/>
            <person name="Okamura Y."/>
            <person name="Kirsch R."/>
            <person name="Pauchet Y."/>
        </authorList>
    </citation>
    <scope>NUCLEOTIDE SEQUENCE</scope>
    <source>
        <strain evidence="4">RBIC_L_NR</strain>
    </source>
</reference>
<comment type="caution">
    <text evidence="4">The sequence shown here is derived from an EMBL/GenBank/DDBJ whole genome shotgun (WGS) entry which is preliminary data.</text>
</comment>
<feature type="compositionally biased region" description="Basic and acidic residues" evidence="2">
    <location>
        <begin position="703"/>
        <end position="727"/>
    </location>
</feature>
<protein>
    <recommendedName>
        <fullName evidence="3">Condensin-2 complex subunit H2 C-terminal domain-containing protein</fullName>
    </recommendedName>
</protein>
<evidence type="ECO:0000313" key="5">
    <source>
        <dbReference type="Proteomes" id="UP001162156"/>
    </source>
</evidence>
<evidence type="ECO:0000313" key="4">
    <source>
        <dbReference type="EMBL" id="KAJ8951200.1"/>
    </source>
</evidence>
<feature type="region of interest" description="Disordered" evidence="2">
    <location>
        <begin position="1070"/>
        <end position="1092"/>
    </location>
</feature>
<dbReference type="Proteomes" id="UP001162156">
    <property type="component" value="Unassembled WGS sequence"/>
</dbReference>
<proteinExistence type="predicted"/>
<dbReference type="InterPro" id="IPR031737">
    <property type="entry name" value="CNDH2_C"/>
</dbReference>
<feature type="compositionally biased region" description="Basic and acidic residues" evidence="2">
    <location>
        <begin position="618"/>
        <end position="631"/>
    </location>
</feature>
<evidence type="ECO:0000256" key="1">
    <source>
        <dbReference type="SAM" id="Coils"/>
    </source>
</evidence>
<evidence type="ECO:0000256" key="2">
    <source>
        <dbReference type="SAM" id="MobiDB-lite"/>
    </source>
</evidence>
<name>A0AAV8YKJ6_9CUCU</name>
<evidence type="ECO:0000259" key="3">
    <source>
        <dbReference type="Pfam" id="PF16858"/>
    </source>
</evidence>
<feature type="compositionally biased region" description="Polar residues" evidence="2">
    <location>
        <begin position="732"/>
        <end position="753"/>
    </location>
</feature>
<dbReference type="GO" id="GO:0003682">
    <property type="term" value="F:chromatin binding"/>
    <property type="evidence" value="ECO:0007669"/>
    <property type="project" value="TreeGrafter"/>
</dbReference>
<dbReference type="PANTHER" id="PTHR14324:SF3">
    <property type="entry name" value="CONDENSIN-2 COMPLEX SUBUNIT H2"/>
    <property type="match status" value="1"/>
</dbReference>
<dbReference type="GO" id="GO:0000796">
    <property type="term" value="C:condensin complex"/>
    <property type="evidence" value="ECO:0007669"/>
    <property type="project" value="TreeGrafter"/>
</dbReference>
<dbReference type="EMBL" id="JANEYF010002127">
    <property type="protein sequence ID" value="KAJ8951200.1"/>
    <property type="molecule type" value="Genomic_DNA"/>
</dbReference>